<dbReference type="GO" id="GO:0003676">
    <property type="term" value="F:nucleic acid binding"/>
    <property type="evidence" value="ECO:0007669"/>
    <property type="project" value="InterPro"/>
</dbReference>
<evidence type="ECO:0000313" key="1">
    <source>
        <dbReference type="EMBL" id="OUD12670.1"/>
    </source>
</evidence>
<comment type="caution">
    <text evidence="1">The sequence shown here is derived from an EMBL/GenBank/DDBJ whole genome shotgun (WGS) entry which is preliminary data.</text>
</comment>
<dbReference type="InterPro" id="IPR012337">
    <property type="entry name" value="RNaseH-like_sf"/>
</dbReference>
<dbReference type="Proteomes" id="UP000194798">
    <property type="component" value="Unassembled WGS sequence"/>
</dbReference>
<evidence type="ECO:0000313" key="2">
    <source>
        <dbReference type="Proteomes" id="UP000194798"/>
    </source>
</evidence>
<dbReference type="AlphaFoldDB" id="A0A251X5L0"/>
<dbReference type="OrthoDB" id="5705783at2"/>
<dbReference type="SUPFAM" id="SSF53098">
    <property type="entry name" value="Ribonuclease H-like"/>
    <property type="match status" value="1"/>
</dbReference>
<protein>
    <recommendedName>
        <fullName evidence="3">Exonuclease domain-containing protein</fullName>
    </recommendedName>
</protein>
<reference evidence="1 2" key="1">
    <citation type="submission" date="2016-12" db="EMBL/GenBank/DDBJ databases">
        <title>Thioflexothrix psekupsii D3 genome sequencing and assembly.</title>
        <authorList>
            <person name="Fomenkov A."/>
            <person name="Vincze T."/>
            <person name="Grabovich M."/>
            <person name="Anton B.P."/>
            <person name="Dubinina G."/>
            <person name="Orlova M."/>
            <person name="Belousova E."/>
            <person name="Roberts R.J."/>
        </authorList>
    </citation>
    <scope>NUCLEOTIDE SEQUENCE [LARGE SCALE GENOMIC DNA]</scope>
    <source>
        <strain evidence="1">D3</strain>
    </source>
</reference>
<sequence length="159" mass="18351">MIPIVLDIEASGFGAGSYPIEIGAVLRSGRSVSYLIRPEPEWLHWSPEGEATHGIRREQLEREGLPVRYVAQALNELLKGEVVYTDAWGVDSSWLSLLYEHAGMNRAFRLESLNQIMKEKQFDIWEETKQQVIQESNLHRHRADTDAVILQKTFLRSFW</sequence>
<accession>A0A251X5L0</accession>
<keyword evidence="2" id="KW-1185">Reference proteome</keyword>
<organism evidence="1 2">
    <name type="scientific">Thioflexithrix psekupsensis</name>
    <dbReference type="NCBI Taxonomy" id="1570016"/>
    <lineage>
        <taxon>Bacteria</taxon>
        <taxon>Pseudomonadati</taxon>
        <taxon>Pseudomonadota</taxon>
        <taxon>Gammaproteobacteria</taxon>
        <taxon>Thiotrichales</taxon>
        <taxon>Thioflexithrix</taxon>
    </lineage>
</organism>
<evidence type="ECO:0008006" key="3">
    <source>
        <dbReference type="Google" id="ProtNLM"/>
    </source>
</evidence>
<dbReference type="EMBL" id="MSLT01000023">
    <property type="protein sequence ID" value="OUD12670.1"/>
    <property type="molecule type" value="Genomic_DNA"/>
</dbReference>
<dbReference type="Gene3D" id="3.30.420.10">
    <property type="entry name" value="Ribonuclease H-like superfamily/Ribonuclease H"/>
    <property type="match status" value="1"/>
</dbReference>
<proteinExistence type="predicted"/>
<name>A0A251X5L0_9GAMM</name>
<gene>
    <name evidence="1" type="ORF">TPSD3_14740</name>
</gene>
<dbReference type="InterPro" id="IPR036397">
    <property type="entry name" value="RNaseH_sf"/>
</dbReference>